<feature type="transmembrane region" description="Helical" evidence="1">
    <location>
        <begin position="136"/>
        <end position="163"/>
    </location>
</feature>
<dbReference type="EMBL" id="DVNZ01000052">
    <property type="protein sequence ID" value="HIU93828.1"/>
    <property type="molecule type" value="Genomic_DNA"/>
</dbReference>
<feature type="transmembrane region" description="Helical" evidence="1">
    <location>
        <begin position="103"/>
        <end position="124"/>
    </location>
</feature>
<keyword evidence="1" id="KW-0812">Transmembrane</keyword>
<evidence type="ECO:0000313" key="2">
    <source>
        <dbReference type="EMBL" id="HIU93828.1"/>
    </source>
</evidence>
<reference evidence="2" key="1">
    <citation type="submission" date="2020-10" db="EMBL/GenBank/DDBJ databases">
        <authorList>
            <person name="Gilroy R."/>
        </authorList>
    </citation>
    <scope>NUCLEOTIDE SEQUENCE</scope>
    <source>
        <strain evidence="2">ChiGjej2B2-16831</strain>
    </source>
</reference>
<name>A0A9D1N3B6_9FIRM</name>
<proteinExistence type="predicted"/>
<comment type="caution">
    <text evidence="2">The sequence shown here is derived from an EMBL/GenBank/DDBJ whole genome shotgun (WGS) entry which is preliminary data.</text>
</comment>
<dbReference type="InterPro" id="IPR024529">
    <property type="entry name" value="ECF_trnsprt_substrate-spec"/>
</dbReference>
<organism evidence="2 3">
    <name type="scientific">Candidatus Aphodomorpha intestinavium</name>
    <dbReference type="NCBI Taxonomy" id="2840672"/>
    <lineage>
        <taxon>Bacteria</taxon>
        <taxon>Bacillati</taxon>
        <taxon>Bacillota</taxon>
        <taxon>Clostridia</taxon>
        <taxon>Eubacteriales</taxon>
        <taxon>Candidatus Aphodomorpha</taxon>
    </lineage>
</organism>
<gene>
    <name evidence="2" type="ORF">IAD24_01595</name>
</gene>
<keyword evidence="1" id="KW-1133">Transmembrane helix</keyword>
<accession>A0A9D1N3B6</accession>
<evidence type="ECO:0000256" key="1">
    <source>
        <dbReference type="SAM" id="Phobius"/>
    </source>
</evidence>
<protein>
    <submittedName>
        <fullName evidence="2">ECF transporter S component</fullName>
    </submittedName>
</protein>
<dbReference type="Gene3D" id="1.10.1760.20">
    <property type="match status" value="1"/>
</dbReference>
<keyword evidence="1" id="KW-0472">Membrane</keyword>
<reference evidence="2" key="2">
    <citation type="journal article" date="2021" name="PeerJ">
        <title>Extensive microbial diversity within the chicken gut microbiome revealed by metagenomics and culture.</title>
        <authorList>
            <person name="Gilroy R."/>
            <person name="Ravi A."/>
            <person name="Getino M."/>
            <person name="Pursley I."/>
            <person name="Horton D.L."/>
            <person name="Alikhan N.F."/>
            <person name="Baker D."/>
            <person name="Gharbi K."/>
            <person name="Hall N."/>
            <person name="Watson M."/>
            <person name="Adriaenssens E.M."/>
            <person name="Foster-Nyarko E."/>
            <person name="Jarju S."/>
            <person name="Secka A."/>
            <person name="Antonio M."/>
            <person name="Oren A."/>
            <person name="Chaudhuri R.R."/>
            <person name="La Ragione R."/>
            <person name="Hildebrand F."/>
            <person name="Pallen M.J."/>
        </authorList>
    </citation>
    <scope>NUCLEOTIDE SEQUENCE</scope>
    <source>
        <strain evidence="2">ChiGjej2B2-16831</strain>
    </source>
</reference>
<dbReference type="AlphaFoldDB" id="A0A9D1N3B6"/>
<evidence type="ECO:0000313" key="3">
    <source>
        <dbReference type="Proteomes" id="UP000824128"/>
    </source>
</evidence>
<feature type="transmembrane region" description="Helical" evidence="1">
    <location>
        <begin position="78"/>
        <end position="96"/>
    </location>
</feature>
<dbReference type="Pfam" id="PF12822">
    <property type="entry name" value="ECF_trnsprt"/>
    <property type="match status" value="1"/>
</dbReference>
<dbReference type="GO" id="GO:0022857">
    <property type="term" value="F:transmembrane transporter activity"/>
    <property type="evidence" value="ECO:0007669"/>
    <property type="project" value="InterPro"/>
</dbReference>
<sequence length="170" mass="18048">MRSPALRNLVLSALFLALGLVLPFLTGQIPQFGSMLLPMHLPVLLCGFACSWPWGLAVGAVTPLLRCLLFTMPPLPTALAMAFELAAYGCCTGLLYRRLPRTVPMLYAALVAAMAAGRIVWAAATWCITGSLTVQAFLAGAFLNAWPGIAAQLLLVPPLALALRRAGLMD</sequence>
<dbReference type="Proteomes" id="UP000824128">
    <property type="component" value="Unassembled WGS sequence"/>
</dbReference>